<dbReference type="Proteomes" id="UP000485058">
    <property type="component" value="Unassembled WGS sequence"/>
</dbReference>
<keyword evidence="3" id="KW-1185">Reference proteome</keyword>
<reference evidence="2 3" key="1">
    <citation type="submission" date="2020-02" db="EMBL/GenBank/DDBJ databases">
        <title>Draft genome sequence of Haematococcus lacustris strain NIES-144.</title>
        <authorList>
            <person name="Morimoto D."/>
            <person name="Nakagawa S."/>
            <person name="Yoshida T."/>
            <person name="Sawayama S."/>
        </authorList>
    </citation>
    <scope>NUCLEOTIDE SEQUENCE [LARGE SCALE GENOMIC DNA]</scope>
    <source>
        <strain evidence="2 3">NIES-144</strain>
    </source>
</reference>
<feature type="non-terminal residue" evidence="2">
    <location>
        <position position="176"/>
    </location>
</feature>
<evidence type="ECO:0000313" key="2">
    <source>
        <dbReference type="EMBL" id="GFH21411.1"/>
    </source>
</evidence>
<comment type="caution">
    <text evidence="2">The sequence shown here is derived from an EMBL/GenBank/DDBJ whole genome shotgun (WGS) entry which is preliminary data.</text>
</comment>
<dbReference type="EMBL" id="BLLF01001824">
    <property type="protein sequence ID" value="GFH21411.1"/>
    <property type="molecule type" value="Genomic_DNA"/>
</dbReference>
<proteinExistence type="predicted"/>
<feature type="signal peptide" evidence="1">
    <location>
        <begin position="1"/>
        <end position="16"/>
    </location>
</feature>
<dbReference type="AlphaFoldDB" id="A0A699ZGS0"/>
<organism evidence="2 3">
    <name type="scientific">Haematococcus lacustris</name>
    <name type="common">Green alga</name>
    <name type="synonym">Haematococcus pluvialis</name>
    <dbReference type="NCBI Taxonomy" id="44745"/>
    <lineage>
        <taxon>Eukaryota</taxon>
        <taxon>Viridiplantae</taxon>
        <taxon>Chlorophyta</taxon>
        <taxon>core chlorophytes</taxon>
        <taxon>Chlorophyceae</taxon>
        <taxon>CS clade</taxon>
        <taxon>Chlamydomonadales</taxon>
        <taxon>Haematococcaceae</taxon>
        <taxon>Haematococcus</taxon>
    </lineage>
</organism>
<name>A0A699ZGS0_HAELA</name>
<feature type="non-terminal residue" evidence="2">
    <location>
        <position position="1"/>
    </location>
</feature>
<keyword evidence="1" id="KW-0732">Signal</keyword>
<feature type="chain" id="PRO_5025453117" evidence="1">
    <location>
        <begin position="17"/>
        <end position="176"/>
    </location>
</feature>
<sequence>SLELVLVASWTAGAAAARSAVAGCVAGVPVSQMLKEALRQFPAGRVVMVDEFRTSRVSSAYSRPSEALLGQPPESFRWLRPVYSEAKRSQVRGLMCSTSNNIRFYDRDVSAALNIRRCAVGLGPRPTELCYWEGRPAMPKLGRLGQEWVYVRDKAPLRKWRRTWRRYVTKYICRNR</sequence>
<gene>
    <name evidence="2" type="ORF">HaLaN_18715</name>
</gene>
<protein>
    <submittedName>
        <fullName evidence="2">Uncharacterized protein</fullName>
    </submittedName>
</protein>
<evidence type="ECO:0000313" key="3">
    <source>
        <dbReference type="Proteomes" id="UP000485058"/>
    </source>
</evidence>
<accession>A0A699ZGS0</accession>
<evidence type="ECO:0000256" key="1">
    <source>
        <dbReference type="SAM" id="SignalP"/>
    </source>
</evidence>